<dbReference type="InterPro" id="IPR050407">
    <property type="entry name" value="Geranylgeranyl_reductase"/>
</dbReference>
<feature type="domain" description="FAD-binding" evidence="1">
    <location>
        <begin position="95"/>
        <end position="182"/>
    </location>
</feature>
<proteinExistence type="predicted"/>
<protein>
    <submittedName>
        <fullName evidence="2">NAD(P)/FAD-dependent oxidoreductase</fullName>
    </submittedName>
</protein>
<evidence type="ECO:0000259" key="1">
    <source>
        <dbReference type="Pfam" id="PF01494"/>
    </source>
</evidence>
<evidence type="ECO:0000313" key="2">
    <source>
        <dbReference type="EMBL" id="WXB04224.1"/>
    </source>
</evidence>
<accession>A0ABZ2KZW2</accession>
<dbReference type="RefSeq" id="WP_394833861.1">
    <property type="nucleotide sequence ID" value="NZ_CP089929.1"/>
</dbReference>
<dbReference type="Gene3D" id="3.50.50.60">
    <property type="entry name" value="FAD/NAD(P)-binding domain"/>
    <property type="match status" value="1"/>
</dbReference>
<organism evidence="2 3">
    <name type="scientific">Pendulispora rubella</name>
    <dbReference type="NCBI Taxonomy" id="2741070"/>
    <lineage>
        <taxon>Bacteria</taxon>
        <taxon>Pseudomonadati</taxon>
        <taxon>Myxococcota</taxon>
        <taxon>Myxococcia</taxon>
        <taxon>Myxococcales</taxon>
        <taxon>Sorangiineae</taxon>
        <taxon>Pendulisporaceae</taxon>
        <taxon>Pendulispora</taxon>
    </lineage>
</organism>
<dbReference type="PRINTS" id="PR00420">
    <property type="entry name" value="RNGMNOXGNASE"/>
</dbReference>
<dbReference type="InterPro" id="IPR002938">
    <property type="entry name" value="FAD-bd"/>
</dbReference>
<name>A0ABZ2KZW2_9BACT</name>
<sequence>MRAEFDVVIVGGGPAGTTTAIALAKADPTRSIALLEKASYPREKYCAGALGGRGEKILGELDAMPDVPSVPLEGISFAGIGGGRKECVGPIGRVVRRVEFDHALANIAAQRGVTIVENARVDAIHAAETRATRGVRVATSRGEYGARVVVGADGVGSTVRKAMGHGAGRYRAQVLEIDTESVASDLERSVIHFDLTDHSFTGYYWDFPTVVDGQPLQCRGIYRILLDERPVDLAARFGARLAGMGLDLSRYRQKRFAERGYEPDLPLATRQMMLVGEAAGIDPVTGEGIAQAIEYGALAGPFIADVLAGRTLLTHWTDAVRRSRLGWDLRKRTRMLPLFFGDLRAPAERFIVGSHGSPLRTGIRHFAAHRHTARDMALSFVGASAHWLGHHLT</sequence>
<dbReference type="EMBL" id="CP089983">
    <property type="protein sequence ID" value="WXB04224.1"/>
    <property type="molecule type" value="Genomic_DNA"/>
</dbReference>
<dbReference type="Proteomes" id="UP001374803">
    <property type="component" value="Chromosome"/>
</dbReference>
<dbReference type="PANTHER" id="PTHR42685:SF22">
    <property type="entry name" value="CONDITIONED MEDIUM FACTOR RECEPTOR 1"/>
    <property type="match status" value="1"/>
</dbReference>
<keyword evidence="3" id="KW-1185">Reference proteome</keyword>
<dbReference type="SUPFAM" id="SSF51905">
    <property type="entry name" value="FAD/NAD(P)-binding domain"/>
    <property type="match status" value="1"/>
</dbReference>
<gene>
    <name evidence="2" type="ORF">LVJ94_45885</name>
</gene>
<dbReference type="Pfam" id="PF01494">
    <property type="entry name" value="FAD_binding_3"/>
    <property type="match status" value="1"/>
</dbReference>
<reference evidence="2" key="1">
    <citation type="submission" date="2021-12" db="EMBL/GenBank/DDBJ databases">
        <title>Discovery of the Pendulisporaceae a myxobacterial family with distinct sporulation behavior and unique specialized metabolism.</title>
        <authorList>
            <person name="Garcia R."/>
            <person name="Popoff A."/>
            <person name="Bader C.D."/>
            <person name="Loehr J."/>
            <person name="Walesch S."/>
            <person name="Walt C."/>
            <person name="Boldt J."/>
            <person name="Bunk B."/>
            <person name="Haeckl F.J.F.P.J."/>
            <person name="Gunesch A.P."/>
            <person name="Birkelbach J."/>
            <person name="Nuebel U."/>
            <person name="Pietschmann T."/>
            <person name="Bach T."/>
            <person name="Mueller R."/>
        </authorList>
    </citation>
    <scope>NUCLEOTIDE SEQUENCE</scope>
    <source>
        <strain evidence="2">MSr11367</strain>
    </source>
</reference>
<dbReference type="PANTHER" id="PTHR42685">
    <property type="entry name" value="GERANYLGERANYL DIPHOSPHATE REDUCTASE"/>
    <property type="match status" value="1"/>
</dbReference>
<evidence type="ECO:0000313" key="3">
    <source>
        <dbReference type="Proteomes" id="UP001374803"/>
    </source>
</evidence>
<dbReference type="InterPro" id="IPR036188">
    <property type="entry name" value="FAD/NAD-bd_sf"/>
</dbReference>